<evidence type="ECO:0000313" key="2">
    <source>
        <dbReference type="EMBL" id="CAA2954347.1"/>
    </source>
</evidence>
<comment type="caution">
    <text evidence="2">The sequence shown here is derived from an EMBL/GenBank/DDBJ whole genome shotgun (WGS) entry which is preliminary data.</text>
</comment>
<proteinExistence type="predicted"/>
<feature type="non-terminal residue" evidence="2">
    <location>
        <position position="1"/>
    </location>
</feature>
<dbReference type="OrthoDB" id="1721827at2759"/>
<dbReference type="Proteomes" id="UP000594638">
    <property type="component" value="Unassembled WGS sequence"/>
</dbReference>
<name>A0A8S0PKZ8_OLEEU</name>
<accession>A0A8S0PKZ8</accession>
<evidence type="ECO:0000313" key="3">
    <source>
        <dbReference type="Proteomes" id="UP000594638"/>
    </source>
</evidence>
<keyword evidence="3" id="KW-1185">Reference proteome</keyword>
<keyword evidence="1" id="KW-1133">Transmembrane helix</keyword>
<sequence length="215" mass="24123">SSSKDTELSRDGHKAEEVCSTTNYVPVSVELGKGIGISTGEPDSPDSSCEPHLACEPQEELKTNNMAFSSGAATKPLFKFGAQLLEFVERFCYFLKIILHQKLVYDLINPYPKELILGASMIMVMDSSVTTVFDESRDSPFILFMKDAVKSMVGNSESYAMFKNKLPDNVVIIGSHTQTDNRKEKVKVYFSEGLWFIFCSFPWYILFKRVCPHAG</sequence>
<gene>
    <name evidence="2" type="ORF">OLEA9_A012495</name>
</gene>
<reference evidence="2 3" key="1">
    <citation type="submission" date="2019-12" db="EMBL/GenBank/DDBJ databases">
        <authorList>
            <person name="Alioto T."/>
            <person name="Alioto T."/>
            <person name="Gomez Garrido J."/>
        </authorList>
    </citation>
    <scope>NUCLEOTIDE SEQUENCE [LARGE SCALE GENOMIC DNA]</scope>
</reference>
<dbReference type="EMBL" id="CACTIH010000112">
    <property type="protein sequence ID" value="CAA2954347.1"/>
    <property type="molecule type" value="Genomic_DNA"/>
</dbReference>
<evidence type="ECO:0000256" key="1">
    <source>
        <dbReference type="SAM" id="Phobius"/>
    </source>
</evidence>
<organism evidence="2 3">
    <name type="scientific">Olea europaea subsp. europaea</name>
    <dbReference type="NCBI Taxonomy" id="158383"/>
    <lineage>
        <taxon>Eukaryota</taxon>
        <taxon>Viridiplantae</taxon>
        <taxon>Streptophyta</taxon>
        <taxon>Embryophyta</taxon>
        <taxon>Tracheophyta</taxon>
        <taxon>Spermatophyta</taxon>
        <taxon>Magnoliopsida</taxon>
        <taxon>eudicotyledons</taxon>
        <taxon>Gunneridae</taxon>
        <taxon>Pentapetalae</taxon>
        <taxon>asterids</taxon>
        <taxon>lamiids</taxon>
        <taxon>Lamiales</taxon>
        <taxon>Oleaceae</taxon>
        <taxon>Oleeae</taxon>
        <taxon>Olea</taxon>
    </lineage>
</organism>
<feature type="transmembrane region" description="Helical" evidence="1">
    <location>
        <begin position="188"/>
        <end position="207"/>
    </location>
</feature>
<protein>
    <submittedName>
        <fullName evidence="2">Uncharacterized protein</fullName>
    </submittedName>
</protein>
<keyword evidence="1" id="KW-0472">Membrane</keyword>
<dbReference type="Gramene" id="OE9A012495T1">
    <property type="protein sequence ID" value="OE9A012495C1"/>
    <property type="gene ID" value="OE9A012495"/>
</dbReference>
<keyword evidence="1" id="KW-0812">Transmembrane</keyword>
<dbReference type="AlphaFoldDB" id="A0A8S0PKZ8"/>